<keyword evidence="3" id="KW-1185">Reference proteome</keyword>
<dbReference type="AlphaFoldDB" id="A0A841E3R5"/>
<keyword evidence="1" id="KW-0732">Signal</keyword>
<reference evidence="2 3" key="1">
    <citation type="submission" date="2020-08" db="EMBL/GenBank/DDBJ databases">
        <title>Sequencing the genomes of 1000 actinobacteria strains.</title>
        <authorList>
            <person name="Klenk H.-P."/>
        </authorList>
    </citation>
    <scope>NUCLEOTIDE SEQUENCE [LARGE SCALE GENOMIC DNA]</scope>
    <source>
        <strain evidence="2 3">DSM 44593</strain>
    </source>
</reference>
<evidence type="ECO:0000313" key="3">
    <source>
        <dbReference type="Proteomes" id="UP000578077"/>
    </source>
</evidence>
<comment type="caution">
    <text evidence="2">The sequence shown here is derived from an EMBL/GenBank/DDBJ whole genome shotgun (WGS) entry which is preliminary data.</text>
</comment>
<organism evidence="2 3">
    <name type="scientific">Streptomonospora salina</name>
    <dbReference type="NCBI Taxonomy" id="104205"/>
    <lineage>
        <taxon>Bacteria</taxon>
        <taxon>Bacillati</taxon>
        <taxon>Actinomycetota</taxon>
        <taxon>Actinomycetes</taxon>
        <taxon>Streptosporangiales</taxon>
        <taxon>Nocardiopsidaceae</taxon>
        <taxon>Streptomonospora</taxon>
    </lineage>
</organism>
<evidence type="ECO:0000256" key="1">
    <source>
        <dbReference type="SAM" id="SignalP"/>
    </source>
</evidence>
<name>A0A841E3R5_9ACTN</name>
<accession>A0A841E3R5</accession>
<evidence type="ECO:0000313" key="2">
    <source>
        <dbReference type="EMBL" id="MBB5997352.1"/>
    </source>
</evidence>
<evidence type="ECO:0008006" key="4">
    <source>
        <dbReference type="Google" id="ProtNLM"/>
    </source>
</evidence>
<protein>
    <recommendedName>
        <fullName evidence="4">Spore-associated protein A</fullName>
    </recommendedName>
</protein>
<proteinExistence type="predicted"/>
<dbReference type="Proteomes" id="UP000578077">
    <property type="component" value="Unassembled WGS sequence"/>
</dbReference>
<dbReference type="EMBL" id="JACHLY010000001">
    <property type="protein sequence ID" value="MBB5997352.1"/>
    <property type="molecule type" value="Genomic_DNA"/>
</dbReference>
<sequence length="158" mass="16977">MSVLRKRVRRILVALSVVALGLGLTAPPAAAHTLHSAVTSGVGCGWDGDYEVLEDKDITESGDLIGRVYLLWNDSGTKSGHNCVVTRKLGEAHGAVSFTNAQLFVENGSGAQAPGRYSHYSAASEWARGNCVQYSGYVRNPRTGEVGYAELLEWKYCS</sequence>
<feature type="signal peptide" evidence="1">
    <location>
        <begin position="1"/>
        <end position="31"/>
    </location>
</feature>
<dbReference type="RefSeq" id="WP_184633638.1">
    <property type="nucleotide sequence ID" value="NZ_BAABKT010000004.1"/>
</dbReference>
<feature type="chain" id="PRO_5032961851" description="Spore-associated protein A" evidence="1">
    <location>
        <begin position="32"/>
        <end position="158"/>
    </location>
</feature>
<gene>
    <name evidence="2" type="ORF">HNR25_001103</name>
</gene>